<feature type="domain" description="PDZ" evidence="2">
    <location>
        <begin position="255"/>
        <end position="318"/>
    </location>
</feature>
<dbReference type="InterPro" id="IPR001478">
    <property type="entry name" value="PDZ"/>
</dbReference>
<gene>
    <name evidence="3" type="ORF">FCU45_01770</name>
</gene>
<comment type="caution">
    <text evidence="3">The sequence shown here is derived from an EMBL/GenBank/DDBJ whole genome shotgun (WGS) entry which is preliminary data.</text>
</comment>
<dbReference type="EMBL" id="SZPX01000001">
    <property type="protein sequence ID" value="TKI71136.1"/>
    <property type="molecule type" value="Genomic_DNA"/>
</dbReference>
<keyword evidence="4" id="KW-1185">Reference proteome</keyword>
<dbReference type="InterPro" id="IPR036034">
    <property type="entry name" value="PDZ_sf"/>
</dbReference>
<evidence type="ECO:0000256" key="1">
    <source>
        <dbReference type="SAM" id="SignalP"/>
    </source>
</evidence>
<evidence type="ECO:0000313" key="4">
    <source>
        <dbReference type="Proteomes" id="UP000309561"/>
    </source>
</evidence>
<reference evidence="3 4" key="1">
    <citation type="submission" date="2019-04" db="EMBL/GenBank/DDBJ databases">
        <title>Sulfurimonas crateris sp. nov. a facultative anaerobic sulfur-oxidizing chemolithautotrophic bacterium isolated from a terrestrial mud vulcano.</title>
        <authorList>
            <person name="Ratnikova N.M."/>
            <person name="Slobodkin A.I."/>
            <person name="Merkel A.Y."/>
            <person name="Novikov A."/>
            <person name="Bonch-Osmolovskaya E.A."/>
            <person name="Slobodkina G.B."/>
        </authorList>
    </citation>
    <scope>NUCLEOTIDE SEQUENCE [LARGE SCALE GENOMIC DNA]</scope>
    <source>
        <strain evidence="3 4">SN118</strain>
    </source>
</reference>
<dbReference type="RefSeq" id="WP_137011664.1">
    <property type="nucleotide sequence ID" value="NZ_SZPX01000001.1"/>
</dbReference>
<dbReference type="InterPro" id="IPR055911">
    <property type="entry name" value="DUF7488"/>
</dbReference>
<feature type="signal peptide" evidence="1">
    <location>
        <begin position="1"/>
        <end position="19"/>
    </location>
</feature>
<dbReference type="Gene3D" id="2.30.42.10">
    <property type="match status" value="2"/>
</dbReference>
<dbReference type="Proteomes" id="UP000309561">
    <property type="component" value="Unassembled WGS sequence"/>
</dbReference>
<feature type="chain" id="PRO_5020881455" evidence="1">
    <location>
        <begin position="20"/>
        <end position="326"/>
    </location>
</feature>
<protein>
    <submittedName>
        <fullName evidence="3">PDZ domain-containing protein</fullName>
    </submittedName>
</protein>
<organism evidence="3 4">
    <name type="scientific">Sulfurimonas crateris</name>
    <dbReference type="NCBI Taxonomy" id="2574727"/>
    <lineage>
        <taxon>Bacteria</taxon>
        <taxon>Pseudomonadati</taxon>
        <taxon>Campylobacterota</taxon>
        <taxon>Epsilonproteobacteria</taxon>
        <taxon>Campylobacterales</taxon>
        <taxon>Sulfurimonadaceae</taxon>
        <taxon>Sulfurimonas</taxon>
    </lineage>
</organism>
<dbReference type="AlphaFoldDB" id="A0A4U2Z9H6"/>
<proteinExistence type="predicted"/>
<dbReference type="Pfam" id="PF13180">
    <property type="entry name" value="PDZ_2"/>
    <property type="match status" value="1"/>
</dbReference>
<dbReference type="OrthoDB" id="5338305at2"/>
<sequence>MLRLLLALNLLFLNLYACKGGFDSCRLKVVDANVIKGNSLHIPLKNNQKLIFSTTTPNAKIIKHDPYLSLYLVEDNNCFKYPFRVNINQSLGTFGVDKNSVIEGKILKRQIGLNSFALFSEPLSAPSVLLNSCCAIEGIVTERGIIEKEYIERFLKVKKVNYGDFGVRVKDVGSDVVVFSSNPFIEGNRFKKGDIIVELDGKKVKNSASFMRDVLFSEIGSVHSVKIRRGDELLTFSAKSQNRLGGGYLSDTFLEFLGISFDKNLFIIKIEKKAQQYGLKLGDQLLQVNKKNVRQEGDILEIIDNRNKSADLLFEREHFQFFVKVN</sequence>
<keyword evidence="1" id="KW-0732">Signal</keyword>
<evidence type="ECO:0000259" key="2">
    <source>
        <dbReference type="SMART" id="SM00228"/>
    </source>
</evidence>
<evidence type="ECO:0000313" key="3">
    <source>
        <dbReference type="EMBL" id="TKI71136.1"/>
    </source>
</evidence>
<accession>A0A4U2Z9H6</accession>
<name>A0A4U2Z9H6_9BACT</name>
<dbReference type="SUPFAM" id="SSF50156">
    <property type="entry name" value="PDZ domain-like"/>
    <property type="match status" value="2"/>
</dbReference>
<dbReference type="Pfam" id="PF24314">
    <property type="entry name" value="DUF7488"/>
    <property type="match status" value="1"/>
</dbReference>
<dbReference type="SMART" id="SM00228">
    <property type="entry name" value="PDZ"/>
    <property type="match status" value="2"/>
</dbReference>
<feature type="domain" description="PDZ" evidence="2">
    <location>
        <begin position="163"/>
        <end position="231"/>
    </location>
</feature>